<protein>
    <submittedName>
        <fullName evidence="3">Uncharacterized protein</fullName>
    </submittedName>
</protein>
<dbReference type="EMBL" id="JBFRYC010000025">
    <property type="protein sequence ID" value="MEX1663713.1"/>
    <property type="molecule type" value="Genomic_DNA"/>
</dbReference>
<feature type="domain" description="D-apionate lactonase TIM barrel" evidence="2">
    <location>
        <begin position="259"/>
        <end position="513"/>
    </location>
</feature>
<proteinExistence type="predicted"/>
<organism evidence="3 4">
    <name type="scientific">Thioclava arctica</name>
    <dbReference type="NCBI Taxonomy" id="3238301"/>
    <lineage>
        <taxon>Bacteria</taxon>
        <taxon>Pseudomonadati</taxon>
        <taxon>Pseudomonadota</taxon>
        <taxon>Alphaproteobacteria</taxon>
        <taxon>Rhodobacterales</taxon>
        <taxon>Paracoccaceae</taxon>
        <taxon>Thioclava</taxon>
    </lineage>
</organism>
<gene>
    <name evidence="3" type="ORF">AB4874_19205</name>
</gene>
<dbReference type="RefSeq" id="WP_368393213.1">
    <property type="nucleotide sequence ID" value="NZ_JBFRYC010000025.1"/>
</dbReference>
<sequence length="557" mass="60291">MQEVEIENGAAKLTALFNEAGLCRIAFDGSEMLRGLSAPVRDTAWGEIAQDSIDCQLERVEAGYEFRRKARICGNNASVSMTISLLAEGDAFIVAARFLLQAEEPLVTNRAGFCLLHPLFGLRGTPLFIVHPDGSETQTEFPTAIAPAQVARDVAAMRYTIAGVQCDIDFAGEVFEMEDQRNWSDASFKTYCRPLGLPVPIRIEAGKQLEQTVEIVLRRQAPQHIEVSDGPLIEKAVLPAILLAVEPGWIAKPSVRPLGYVMREKPDNPFQDADLKLLAELVIESSAPLDLEFVVAAQDDPQEALSAMADRLARFNLSPRHVIALPEAYLKSYQPDGEWPPKPGPEDAAKAARQAFPKARIGCGMLTYFTEFNRCPPPENACDYVTYGTSAIVHAADSSSVFQTLEALPDIFKSADAISTSKPQRLGLVAIAMRSNPYGASLAENPDGLPHTMTANDRRHSGDAGAAFAAAAVMLAAECGIEALCIAAPKGPFGLVDHRGTPTPLAKLIEHLQRFWAEPVEIRSNGNGRIEMLGKPGRLTAIFAPEAAGLSFEEDDS</sequence>
<dbReference type="Pfam" id="PF25837">
    <property type="entry name" value="Apionate_lact_N"/>
    <property type="match status" value="1"/>
</dbReference>
<dbReference type="Pfam" id="PF25838">
    <property type="entry name" value="Apionate_lact_M"/>
    <property type="match status" value="1"/>
</dbReference>
<dbReference type="Proteomes" id="UP001557465">
    <property type="component" value="Unassembled WGS sequence"/>
</dbReference>
<accession>A0ABV3TQ32</accession>
<dbReference type="InterPro" id="IPR058787">
    <property type="entry name" value="ApnL_M"/>
</dbReference>
<comment type="caution">
    <text evidence="3">The sequence shown here is derived from an EMBL/GenBank/DDBJ whole genome shotgun (WGS) entry which is preliminary data.</text>
</comment>
<reference evidence="3 4" key="1">
    <citation type="journal article" date="2011" name="Int. J. Syst. Evol. Microbiol.">
        <title>Zhongshania antarctica gen. nov., sp. nov. and Zhongshania guokunii sp. nov., gammaproteobacteria respectively isolated from coastal attached (fast) ice and surface seawater of the Antarctic.</title>
        <authorList>
            <person name="Li H.J."/>
            <person name="Zhang X.Y."/>
            <person name="Chen C.X."/>
            <person name="Zhang Y.J."/>
            <person name="Gao Z.M."/>
            <person name="Yu Y."/>
            <person name="Chen X.L."/>
            <person name="Chen B."/>
            <person name="Zhang Y.Z."/>
        </authorList>
    </citation>
    <scope>NUCLEOTIDE SEQUENCE [LARGE SCALE GENOMIC DNA]</scope>
    <source>
        <strain evidence="3 4">15-R06ZXC-3</strain>
    </source>
</reference>
<evidence type="ECO:0000259" key="2">
    <source>
        <dbReference type="Pfam" id="PF25838"/>
    </source>
</evidence>
<evidence type="ECO:0000259" key="1">
    <source>
        <dbReference type="Pfam" id="PF25837"/>
    </source>
</evidence>
<dbReference type="InterPro" id="IPR058788">
    <property type="entry name" value="ApnL_N"/>
</dbReference>
<keyword evidence="4" id="KW-1185">Reference proteome</keyword>
<evidence type="ECO:0000313" key="3">
    <source>
        <dbReference type="EMBL" id="MEX1663713.1"/>
    </source>
</evidence>
<name>A0ABV3TQ32_9RHOB</name>
<feature type="domain" description="D-apionate lactonase N-terminal" evidence="1">
    <location>
        <begin position="10"/>
        <end position="218"/>
    </location>
</feature>
<evidence type="ECO:0000313" key="4">
    <source>
        <dbReference type="Proteomes" id="UP001557465"/>
    </source>
</evidence>